<gene>
    <name evidence="1" type="ORF">ABVK25_002150</name>
</gene>
<dbReference type="Gene3D" id="3.30.40.10">
    <property type="entry name" value="Zinc/RING finger domain, C3HC4 (zinc finger)"/>
    <property type="match status" value="1"/>
</dbReference>
<dbReference type="Proteomes" id="UP001590951">
    <property type="component" value="Unassembled WGS sequence"/>
</dbReference>
<dbReference type="SUPFAM" id="SSF57850">
    <property type="entry name" value="RING/U-box"/>
    <property type="match status" value="1"/>
</dbReference>
<accession>A0ABR4BLP4</accession>
<comment type="caution">
    <text evidence="1">The sequence shown here is derived from an EMBL/GenBank/DDBJ whole genome shotgun (WGS) entry which is preliminary data.</text>
</comment>
<dbReference type="InterPro" id="IPR045111">
    <property type="entry name" value="Vps41/Vps8"/>
</dbReference>
<keyword evidence="2" id="KW-1185">Reference proteome</keyword>
<evidence type="ECO:0000313" key="1">
    <source>
        <dbReference type="EMBL" id="KAL2057766.1"/>
    </source>
</evidence>
<dbReference type="PANTHER" id="PTHR12616:SF1">
    <property type="entry name" value="VACUOLAR PROTEIN SORTING-ASSOCIATED PROTEIN 41 HOMOLOG"/>
    <property type="match status" value="1"/>
</dbReference>
<evidence type="ECO:0000313" key="2">
    <source>
        <dbReference type="Proteomes" id="UP001590951"/>
    </source>
</evidence>
<dbReference type="InterPro" id="IPR013083">
    <property type="entry name" value="Znf_RING/FYVE/PHD"/>
</dbReference>
<name>A0ABR4BLP4_9LECA</name>
<evidence type="ECO:0008006" key="3">
    <source>
        <dbReference type="Google" id="ProtNLM"/>
    </source>
</evidence>
<dbReference type="PANTHER" id="PTHR12616">
    <property type="entry name" value="VACUOLAR PROTEIN SORTING VPS41"/>
    <property type="match status" value="1"/>
</dbReference>
<sequence length="158" mass="17382">MLREYEVQESICEGVARVLRGEVNAAMVERGSRQRRGVRFDVTYEREKGTHHEKGKPPKVVKAGYCAGCGEPFAQHDKAFLIGFPCTHVFHVPCLQKYENGDAELPEVLSSFNSLGDDEDEDDGYDRSIGPKVDHAALRRTVVGGGCPVASHHIDGEG</sequence>
<reference evidence="1 2" key="1">
    <citation type="submission" date="2024-09" db="EMBL/GenBank/DDBJ databases">
        <title>Rethinking Asexuality: The Enigmatic Case of Functional Sexual Genes in Lepraria (Stereocaulaceae).</title>
        <authorList>
            <person name="Doellman M."/>
            <person name="Sun Y."/>
            <person name="Barcenas-Pena A."/>
            <person name="Lumbsch H.T."/>
            <person name="Grewe F."/>
        </authorList>
    </citation>
    <scope>NUCLEOTIDE SEQUENCE [LARGE SCALE GENOMIC DNA]</scope>
    <source>
        <strain evidence="1 2">Grewe 0041</strain>
    </source>
</reference>
<protein>
    <recommendedName>
        <fullName evidence="3">RING-type domain-containing protein</fullName>
    </recommendedName>
</protein>
<organism evidence="1 2">
    <name type="scientific">Lepraria finkii</name>
    <dbReference type="NCBI Taxonomy" id="1340010"/>
    <lineage>
        <taxon>Eukaryota</taxon>
        <taxon>Fungi</taxon>
        <taxon>Dikarya</taxon>
        <taxon>Ascomycota</taxon>
        <taxon>Pezizomycotina</taxon>
        <taxon>Lecanoromycetes</taxon>
        <taxon>OSLEUM clade</taxon>
        <taxon>Lecanoromycetidae</taxon>
        <taxon>Lecanorales</taxon>
        <taxon>Lecanorineae</taxon>
        <taxon>Stereocaulaceae</taxon>
        <taxon>Lepraria</taxon>
    </lineage>
</organism>
<dbReference type="EMBL" id="JBHFEH010000004">
    <property type="protein sequence ID" value="KAL2057766.1"/>
    <property type="molecule type" value="Genomic_DNA"/>
</dbReference>
<proteinExistence type="predicted"/>